<comment type="catalytic activity">
    <reaction evidence="12">
        <text>tRNA(Sec) + L-serine + ATP = L-seryl-tRNA(Sec) + AMP + diphosphate + H(+)</text>
        <dbReference type="Rhea" id="RHEA:42580"/>
        <dbReference type="Rhea" id="RHEA-COMP:9742"/>
        <dbReference type="Rhea" id="RHEA-COMP:10128"/>
        <dbReference type="ChEBI" id="CHEBI:15378"/>
        <dbReference type="ChEBI" id="CHEBI:30616"/>
        <dbReference type="ChEBI" id="CHEBI:33019"/>
        <dbReference type="ChEBI" id="CHEBI:33384"/>
        <dbReference type="ChEBI" id="CHEBI:78442"/>
        <dbReference type="ChEBI" id="CHEBI:78533"/>
        <dbReference type="ChEBI" id="CHEBI:456215"/>
        <dbReference type="EC" id="6.1.1.11"/>
    </reaction>
</comment>
<evidence type="ECO:0000256" key="8">
    <source>
        <dbReference type="ARBA" id="ARBA00022840"/>
    </source>
</evidence>
<accession>A0ABN0REU0</accession>
<dbReference type="GO" id="GO:0004828">
    <property type="term" value="F:serine-tRNA ligase activity"/>
    <property type="evidence" value="ECO:0007669"/>
    <property type="project" value="UniProtKB-EC"/>
</dbReference>
<dbReference type="InterPro" id="IPR010978">
    <property type="entry name" value="tRNA-bd_arm"/>
</dbReference>
<evidence type="ECO:0000256" key="3">
    <source>
        <dbReference type="ARBA" id="ARBA00010728"/>
    </source>
</evidence>
<gene>
    <name evidence="16" type="ORF">MFLO_08627</name>
</gene>
<dbReference type="InterPro" id="IPR015866">
    <property type="entry name" value="Ser-tRNA-synth_1_N"/>
</dbReference>
<reference evidence="16 17" key="1">
    <citation type="journal article" date="2014" name="Int. J. Syst. Evol. Microbiol.">
        <title>Listeria floridensis sp. nov., Listeria aquatica sp. nov., Listeria cornellensis sp. nov., Listeria riparia sp. nov. and Listeria grandensis sp. nov., from agricultural and natural environments.</title>
        <authorList>
            <person name="den Bakker H.C."/>
            <person name="Warchocki S."/>
            <person name="Wright E.M."/>
            <person name="Allred A.F."/>
            <person name="Ahlstrom C."/>
            <person name="Manuel C.S."/>
            <person name="Stasiewicz M.J."/>
            <person name="Burrell A."/>
            <person name="Roof S."/>
            <person name="Strawn L."/>
            <person name="Fortes E.D."/>
            <person name="Nightingale K.K."/>
            <person name="Kephart D."/>
            <person name="Wiedmann M."/>
        </authorList>
    </citation>
    <scope>NUCLEOTIDE SEQUENCE [LARGE SCALE GENOMIC DNA]</scope>
    <source>
        <strain evidence="16 17">FSL S10-1187</strain>
    </source>
</reference>
<organism evidence="16 17">
    <name type="scientific">Listeria floridensis FSL S10-1187</name>
    <dbReference type="NCBI Taxonomy" id="1265817"/>
    <lineage>
        <taxon>Bacteria</taxon>
        <taxon>Bacillati</taxon>
        <taxon>Bacillota</taxon>
        <taxon>Bacilli</taxon>
        <taxon>Bacillales</taxon>
        <taxon>Listeriaceae</taxon>
        <taxon>Listeria</taxon>
    </lineage>
</organism>
<evidence type="ECO:0000256" key="10">
    <source>
        <dbReference type="ARBA" id="ARBA00023146"/>
    </source>
</evidence>
<comment type="subcellular location">
    <subcellularLocation>
        <location evidence="1">Cytoplasm</location>
    </subcellularLocation>
</comment>
<evidence type="ECO:0000256" key="9">
    <source>
        <dbReference type="ARBA" id="ARBA00022917"/>
    </source>
</evidence>
<evidence type="ECO:0000313" key="16">
    <source>
        <dbReference type="EMBL" id="EUJ31663.1"/>
    </source>
</evidence>
<keyword evidence="6 16" id="KW-0436">Ligase</keyword>
<evidence type="ECO:0000256" key="5">
    <source>
        <dbReference type="ARBA" id="ARBA00022490"/>
    </source>
</evidence>
<evidence type="ECO:0000256" key="4">
    <source>
        <dbReference type="ARBA" id="ARBA00012840"/>
    </source>
</evidence>
<evidence type="ECO:0000256" key="13">
    <source>
        <dbReference type="ARBA" id="ARBA00048823"/>
    </source>
</evidence>
<keyword evidence="8" id="KW-0067">ATP-binding</keyword>
<dbReference type="NCBIfam" id="TIGR00414">
    <property type="entry name" value="serS"/>
    <property type="match status" value="1"/>
</dbReference>
<dbReference type="SUPFAM" id="SSF55681">
    <property type="entry name" value="Class II aaRS and biotin synthetases"/>
    <property type="match status" value="1"/>
</dbReference>
<dbReference type="PROSITE" id="PS50862">
    <property type="entry name" value="AA_TRNA_LIGASE_II"/>
    <property type="match status" value="1"/>
</dbReference>
<evidence type="ECO:0000313" key="17">
    <source>
        <dbReference type="Proteomes" id="UP000019249"/>
    </source>
</evidence>
<comment type="pathway">
    <text evidence="2">Aminoacyl-tRNA biosynthesis; selenocysteinyl-tRNA(Sec) biosynthesis; L-seryl-tRNA(Sec) from L-serine and tRNA(Sec): step 1/1.</text>
</comment>
<dbReference type="PANTHER" id="PTHR43697:SF1">
    <property type="entry name" value="SERINE--TRNA LIGASE"/>
    <property type="match status" value="1"/>
</dbReference>
<dbReference type="InterPro" id="IPR045864">
    <property type="entry name" value="aa-tRNA-synth_II/BPL/LPL"/>
</dbReference>
<keyword evidence="9" id="KW-0648">Protein biosynthesis</keyword>
<name>A0ABN0REU0_9LIST</name>
<dbReference type="Gene3D" id="1.10.287.40">
    <property type="entry name" value="Serine-tRNA synthetase, tRNA binding domain"/>
    <property type="match status" value="1"/>
</dbReference>
<keyword evidence="5" id="KW-0963">Cytoplasm</keyword>
<dbReference type="Pfam" id="PF00587">
    <property type="entry name" value="tRNA-synt_2b"/>
    <property type="match status" value="1"/>
</dbReference>
<evidence type="ECO:0000256" key="14">
    <source>
        <dbReference type="NCBIfam" id="TIGR00414"/>
    </source>
</evidence>
<evidence type="ECO:0000256" key="11">
    <source>
        <dbReference type="ARBA" id="ARBA00039158"/>
    </source>
</evidence>
<proteinExistence type="inferred from homology"/>
<dbReference type="Pfam" id="PF02403">
    <property type="entry name" value="Seryl_tRNA_N"/>
    <property type="match status" value="1"/>
</dbReference>
<dbReference type="InterPro" id="IPR006195">
    <property type="entry name" value="aa-tRNA-synth_II"/>
</dbReference>
<dbReference type="SUPFAM" id="SSF46589">
    <property type="entry name" value="tRNA-binding arm"/>
    <property type="match status" value="1"/>
</dbReference>
<keyword evidence="17" id="KW-1185">Reference proteome</keyword>
<keyword evidence="10" id="KW-0030">Aminoacyl-tRNA synthetase</keyword>
<dbReference type="Gene3D" id="3.30.930.10">
    <property type="entry name" value="Bira Bifunctional Protein, Domain 2"/>
    <property type="match status" value="1"/>
</dbReference>
<dbReference type="EC" id="6.1.1.11" evidence="4 14"/>
<evidence type="ECO:0000256" key="7">
    <source>
        <dbReference type="ARBA" id="ARBA00022741"/>
    </source>
</evidence>
<dbReference type="EMBL" id="AODF01000016">
    <property type="protein sequence ID" value="EUJ31663.1"/>
    <property type="molecule type" value="Genomic_DNA"/>
</dbReference>
<dbReference type="InterPro" id="IPR002314">
    <property type="entry name" value="aa-tRNA-synt_IIb"/>
</dbReference>
<comment type="caution">
    <text evidence="16">The sequence shown here is derived from an EMBL/GenBank/DDBJ whole genome shotgun (WGS) entry which is preliminary data.</text>
</comment>
<evidence type="ECO:0000256" key="2">
    <source>
        <dbReference type="ARBA" id="ARBA00005045"/>
    </source>
</evidence>
<feature type="domain" description="Aminoacyl-transfer RNA synthetases class-II family profile" evidence="15">
    <location>
        <begin position="170"/>
        <end position="274"/>
    </location>
</feature>
<keyword evidence="7" id="KW-0547">Nucleotide-binding</keyword>
<comment type="catalytic activity">
    <reaction evidence="13">
        <text>tRNA(Ser) + L-serine + ATP = L-seryl-tRNA(Ser) + AMP + diphosphate + H(+)</text>
        <dbReference type="Rhea" id="RHEA:12292"/>
        <dbReference type="Rhea" id="RHEA-COMP:9669"/>
        <dbReference type="Rhea" id="RHEA-COMP:9703"/>
        <dbReference type="ChEBI" id="CHEBI:15378"/>
        <dbReference type="ChEBI" id="CHEBI:30616"/>
        <dbReference type="ChEBI" id="CHEBI:33019"/>
        <dbReference type="ChEBI" id="CHEBI:33384"/>
        <dbReference type="ChEBI" id="CHEBI:78442"/>
        <dbReference type="ChEBI" id="CHEBI:78533"/>
        <dbReference type="ChEBI" id="CHEBI:456215"/>
        <dbReference type="EC" id="6.1.1.11"/>
    </reaction>
</comment>
<evidence type="ECO:0000256" key="1">
    <source>
        <dbReference type="ARBA" id="ARBA00004496"/>
    </source>
</evidence>
<comment type="similarity">
    <text evidence="3">Belongs to the class-II aminoacyl-tRNA synthetase family. Type-1 seryl-tRNA synthetase subfamily.</text>
</comment>
<dbReference type="Proteomes" id="UP000019249">
    <property type="component" value="Unassembled WGS sequence"/>
</dbReference>
<dbReference type="PANTHER" id="PTHR43697">
    <property type="entry name" value="SERYL-TRNA SYNTHETASE"/>
    <property type="match status" value="1"/>
</dbReference>
<dbReference type="InterPro" id="IPR042103">
    <property type="entry name" value="SerRS_1_N_sf"/>
</dbReference>
<dbReference type="InterPro" id="IPR002317">
    <property type="entry name" value="Ser-tRNA-ligase_type_1"/>
</dbReference>
<evidence type="ECO:0000256" key="6">
    <source>
        <dbReference type="ARBA" id="ARBA00022598"/>
    </source>
</evidence>
<protein>
    <recommendedName>
        <fullName evidence="11 14">Serine--tRNA ligase</fullName>
        <ecNumber evidence="4 14">6.1.1.11</ecNumber>
    </recommendedName>
</protein>
<evidence type="ECO:0000256" key="12">
    <source>
        <dbReference type="ARBA" id="ARBA00047929"/>
    </source>
</evidence>
<sequence>MLDVKLLRNNFEEVKQKLAHRGEDLGGMEQFGELDARRRTLILETEALKSERNQVSEEIAVLKRGKENADAKIEEMRVVGDKIKTLDLELKEIDEKLNDILMSIPNIPHESTPIGDSEDDNVEIRKWGELPNFDFEPKAHWDLGVDLGILDFENAAKVTGSRFVFYKKLGARLERALLNFMMDLHAEEHGYEEMLPPYLVNRTSMTGTGQLPKFEEDAFLIEAEDYFLIPTAEVPVTNYHRDEILDAENLPRKYTAYSACFRSEAGSAGRDTRGSSDSISLIKLNSCSLLNRKIRMKPLKN</sequence>
<evidence type="ECO:0000259" key="15">
    <source>
        <dbReference type="PROSITE" id="PS50862"/>
    </source>
</evidence>